<dbReference type="InterPro" id="IPR038765">
    <property type="entry name" value="Papain-like_cys_pep_sf"/>
</dbReference>
<dbReference type="PANTHER" id="PTHR11786">
    <property type="entry name" value="N-HYDROXYARYLAMINE O-ACETYLTRANSFERASE"/>
    <property type="match status" value="1"/>
</dbReference>
<sequence>MTRTHDGDRRFGLQGYLRRIGWQGEFPRADVGTLRALHRAHAMSIPFENVDVALLRSVPSLALPDLEAKVLHARRGGYCYEHNTLLSAALREVGFGVTTLTARVVAGARRPMLPRTHMMMLVDVPGEELPFIADVGFGSHNAPVEAMPLQEGVETAGFGRRLRFTRQPSTGPSDMWALEAYENGAWGVQYAFTLEPFEDVDIAMINWHIATNPRSPAVHTLYASITRPDVHLGLYGTKVVERYADGSRKERELNGPEEIRGVLADIGVDLPQGARL</sequence>
<gene>
    <name evidence="3" type="ORF">LG632_00920</name>
</gene>
<dbReference type="PANTHER" id="PTHR11786:SF0">
    <property type="entry name" value="ARYLAMINE N-ACETYLTRANSFERASE 4-RELATED"/>
    <property type="match status" value="1"/>
</dbReference>
<dbReference type="EMBL" id="JAJAUY010000002">
    <property type="protein sequence ID" value="MCB5177954.1"/>
    <property type="molecule type" value="Genomic_DNA"/>
</dbReference>
<proteinExistence type="inferred from homology"/>
<comment type="similarity">
    <text evidence="1 2">Belongs to the arylamine N-acetyltransferase family.</text>
</comment>
<dbReference type="Proteomes" id="UP001199054">
    <property type="component" value="Unassembled WGS sequence"/>
</dbReference>
<evidence type="ECO:0000256" key="2">
    <source>
        <dbReference type="RuleBase" id="RU003452"/>
    </source>
</evidence>
<keyword evidence="4" id="KW-1185">Reference proteome</keyword>
<reference evidence="3 4" key="1">
    <citation type="submission" date="2021-10" db="EMBL/GenBank/DDBJ databases">
        <title>Streptomyces sp. strain SMC 277, a novel streptomycete isolated from soil.</title>
        <authorList>
            <person name="Chanama M."/>
        </authorList>
    </citation>
    <scope>NUCLEOTIDE SEQUENCE [LARGE SCALE GENOMIC DNA]</scope>
    <source>
        <strain evidence="3 4">SMC 277</strain>
    </source>
</reference>
<accession>A0ABS8B020</accession>
<organism evidence="3 4">
    <name type="scientific">Streptomyces antimicrobicus</name>
    <dbReference type="NCBI Taxonomy" id="2883108"/>
    <lineage>
        <taxon>Bacteria</taxon>
        <taxon>Bacillati</taxon>
        <taxon>Actinomycetota</taxon>
        <taxon>Actinomycetes</taxon>
        <taxon>Kitasatosporales</taxon>
        <taxon>Streptomycetaceae</taxon>
        <taxon>Streptomyces</taxon>
    </lineage>
</organism>
<evidence type="ECO:0000313" key="3">
    <source>
        <dbReference type="EMBL" id="MCB5177954.1"/>
    </source>
</evidence>
<evidence type="ECO:0000256" key="1">
    <source>
        <dbReference type="ARBA" id="ARBA00006547"/>
    </source>
</evidence>
<dbReference type="SUPFAM" id="SSF54001">
    <property type="entry name" value="Cysteine proteinases"/>
    <property type="match status" value="1"/>
</dbReference>
<dbReference type="RefSeq" id="WP_226724356.1">
    <property type="nucleotide sequence ID" value="NZ_JAJAUY010000002.1"/>
</dbReference>
<comment type="caution">
    <text evidence="3">The sequence shown here is derived from an EMBL/GenBank/DDBJ whole genome shotgun (WGS) entry which is preliminary data.</text>
</comment>
<name>A0ABS8B020_9ACTN</name>
<dbReference type="Gene3D" id="3.30.2140.10">
    <property type="entry name" value="Arylamine N-acetyltransferase"/>
    <property type="match status" value="1"/>
</dbReference>
<protein>
    <submittedName>
        <fullName evidence="3">Arylamine N-acetyltransferase</fullName>
    </submittedName>
</protein>
<dbReference type="InterPro" id="IPR001447">
    <property type="entry name" value="Arylamine_N-AcTrfase"/>
</dbReference>
<evidence type="ECO:0000313" key="4">
    <source>
        <dbReference type="Proteomes" id="UP001199054"/>
    </source>
</evidence>
<dbReference type="PRINTS" id="PR01543">
    <property type="entry name" value="ANATRNSFRASE"/>
</dbReference>
<dbReference type="Pfam" id="PF00797">
    <property type="entry name" value="Acetyltransf_2"/>
    <property type="match status" value="1"/>
</dbReference>
<dbReference type="Gene3D" id="2.40.128.150">
    <property type="entry name" value="Cysteine proteinases"/>
    <property type="match status" value="1"/>
</dbReference>